<comment type="cofactor">
    <cofactor evidence="5">
        <name>Mg(2+)</name>
        <dbReference type="ChEBI" id="CHEBI:18420"/>
    </cofactor>
</comment>
<evidence type="ECO:0000256" key="3">
    <source>
        <dbReference type="ARBA" id="ARBA00022840"/>
    </source>
</evidence>
<proteinExistence type="inferred from homology"/>
<dbReference type="EC" id="6.3.3.2" evidence="5"/>
<dbReference type="AlphaFoldDB" id="A0A1S2VFK7"/>
<evidence type="ECO:0000256" key="4">
    <source>
        <dbReference type="PIRSR" id="PIRSR006806-1"/>
    </source>
</evidence>
<dbReference type="SUPFAM" id="SSF100950">
    <property type="entry name" value="NagB/RpiA/CoA transferase-like"/>
    <property type="match status" value="1"/>
</dbReference>
<evidence type="ECO:0000256" key="1">
    <source>
        <dbReference type="ARBA" id="ARBA00010638"/>
    </source>
</evidence>
<gene>
    <name evidence="6" type="ORF">BLX24_21820</name>
</gene>
<dbReference type="EMBL" id="MORL01000016">
    <property type="protein sequence ID" value="OIN56996.1"/>
    <property type="molecule type" value="Genomic_DNA"/>
</dbReference>
<dbReference type="Proteomes" id="UP000181790">
    <property type="component" value="Unassembled WGS sequence"/>
</dbReference>
<dbReference type="GO" id="GO:0030272">
    <property type="term" value="F:5-formyltetrahydrofolate cyclo-ligase activity"/>
    <property type="evidence" value="ECO:0007669"/>
    <property type="project" value="UniProtKB-EC"/>
</dbReference>
<dbReference type="RefSeq" id="WP_071505338.1">
    <property type="nucleotide sequence ID" value="NZ_MORL01000016.1"/>
</dbReference>
<feature type="binding site" evidence="4">
    <location>
        <begin position="146"/>
        <end position="154"/>
    </location>
    <ligand>
        <name>ATP</name>
        <dbReference type="ChEBI" id="CHEBI:30616"/>
    </ligand>
</feature>
<dbReference type="PIRSF" id="PIRSF006806">
    <property type="entry name" value="FTHF_cligase"/>
    <property type="match status" value="1"/>
</dbReference>
<keyword evidence="5" id="KW-0460">Magnesium</keyword>
<reference evidence="6 7" key="1">
    <citation type="submission" date="2016-10" db="EMBL/GenBank/DDBJ databases">
        <title>Arsenicibacter rosenii gen. nov., sp. nov., an efficient arsenic-methylating bacterium isolated from an arsenic-contaminated paddy soil.</title>
        <authorList>
            <person name="Huang K."/>
        </authorList>
    </citation>
    <scope>NUCLEOTIDE SEQUENCE [LARGE SCALE GENOMIC DNA]</scope>
    <source>
        <strain evidence="6 7">SM-1</strain>
    </source>
</reference>
<comment type="caution">
    <text evidence="6">The sequence shown here is derived from an EMBL/GenBank/DDBJ whole genome shotgun (WGS) entry which is preliminary data.</text>
</comment>
<accession>A0A1S2VFK7</accession>
<comment type="similarity">
    <text evidence="1 5">Belongs to the 5-formyltetrahydrofolate cyclo-ligase family.</text>
</comment>
<dbReference type="GO" id="GO:0035999">
    <property type="term" value="P:tetrahydrofolate interconversion"/>
    <property type="evidence" value="ECO:0007669"/>
    <property type="project" value="TreeGrafter"/>
</dbReference>
<organism evidence="6 7">
    <name type="scientific">Arsenicibacter rosenii</name>
    <dbReference type="NCBI Taxonomy" id="1750698"/>
    <lineage>
        <taxon>Bacteria</taxon>
        <taxon>Pseudomonadati</taxon>
        <taxon>Bacteroidota</taxon>
        <taxon>Cytophagia</taxon>
        <taxon>Cytophagales</taxon>
        <taxon>Spirosomataceae</taxon>
        <taxon>Arsenicibacter</taxon>
    </lineage>
</organism>
<protein>
    <recommendedName>
        <fullName evidence="5">5-formyltetrahydrofolate cyclo-ligase</fullName>
        <ecNumber evidence="5">6.3.3.2</ecNumber>
    </recommendedName>
</protein>
<dbReference type="OrthoDB" id="9801938at2"/>
<evidence type="ECO:0000256" key="5">
    <source>
        <dbReference type="RuleBase" id="RU361279"/>
    </source>
</evidence>
<dbReference type="NCBIfam" id="TIGR02727">
    <property type="entry name" value="MTHFS_bact"/>
    <property type="match status" value="1"/>
</dbReference>
<evidence type="ECO:0000256" key="2">
    <source>
        <dbReference type="ARBA" id="ARBA00022741"/>
    </source>
</evidence>
<keyword evidence="2 4" id="KW-0547">Nucleotide-binding</keyword>
<dbReference type="InterPro" id="IPR002698">
    <property type="entry name" value="FTHF_cligase"/>
</dbReference>
<dbReference type="GO" id="GO:0046872">
    <property type="term" value="F:metal ion binding"/>
    <property type="evidence" value="ECO:0007669"/>
    <property type="project" value="UniProtKB-KW"/>
</dbReference>
<keyword evidence="5" id="KW-0479">Metal-binding</keyword>
<dbReference type="PANTHER" id="PTHR23407:SF1">
    <property type="entry name" value="5-FORMYLTETRAHYDROFOLATE CYCLO-LIGASE"/>
    <property type="match status" value="1"/>
</dbReference>
<evidence type="ECO:0000313" key="7">
    <source>
        <dbReference type="Proteomes" id="UP000181790"/>
    </source>
</evidence>
<feature type="binding site" evidence="4">
    <location>
        <position position="59"/>
    </location>
    <ligand>
        <name>substrate</name>
    </ligand>
</feature>
<evidence type="ECO:0000313" key="6">
    <source>
        <dbReference type="EMBL" id="OIN56996.1"/>
    </source>
</evidence>
<feature type="binding site" evidence="4">
    <location>
        <begin position="8"/>
        <end position="12"/>
    </location>
    <ligand>
        <name>ATP</name>
        <dbReference type="ChEBI" id="CHEBI:30616"/>
    </ligand>
</feature>
<sequence length="201" mass="22466">MHDSGHDKASLRKTYLARRKALSRDTVNAWSAQIAGTVMAQFPVWQQSFPEPVRVHCFLPITRQNEVDTWPVIRWLWQQPGAEVIVPVTDFGGGSLAHVRLQPDTPLITNAYGIQEPDLTHHKPVSPDALDVVLVPLLVADQQGQRVGYGGGFYDRFLAQCRPDCLKTGLSFFDPVERIADSFAGDIPLDSCIIRSHISYF</sequence>
<name>A0A1S2VFK7_9BACT</name>
<feature type="binding site" evidence="4">
    <location>
        <position position="66"/>
    </location>
    <ligand>
        <name>substrate</name>
    </ligand>
</feature>
<dbReference type="GO" id="GO:0009396">
    <property type="term" value="P:folic acid-containing compound biosynthetic process"/>
    <property type="evidence" value="ECO:0007669"/>
    <property type="project" value="TreeGrafter"/>
</dbReference>
<keyword evidence="3 4" id="KW-0067">ATP-binding</keyword>
<keyword evidence="6" id="KW-0436">Ligase</keyword>
<dbReference type="InterPro" id="IPR024185">
    <property type="entry name" value="FTHF_cligase-like_sf"/>
</dbReference>
<dbReference type="Pfam" id="PF01812">
    <property type="entry name" value="5-FTHF_cyc-lig"/>
    <property type="match status" value="1"/>
</dbReference>
<comment type="catalytic activity">
    <reaction evidence="5">
        <text>(6S)-5-formyl-5,6,7,8-tetrahydrofolate + ATP = (6R)-5,10-methenyltetrahydrofolate + ADP + phosphate</text>
        <dbReference type="Rhea" id="RHEA:10488"/>
        <dbReference type="ChEBI" id="CHEBI:30616"/>
        <dbReference type="ChEBI" id="CHEBI:43474"/>
        <dbReference type="ChEBI" id="CHEBI:57455"/>
        <dbReference type="ChEBI" id="CHEBI:57457"/>
        <dbReference type="ChEBI" id="CHEBI:456216"/>
        <dbReference type="EC" id="6.3.3.2"/>
    </reaction>
</comment>
<dbReference type="InterPro" id="IPR037171">
    <property type="entry name" value="NagB/RpiA_transferase-like"/>
</dbReference>
<dbReference type="Gene3D" id="3.40.50.10420">
    <property type="entry name" value="NagB/RpiA/CoA transferase-like"/>
    <property type="match status" value="1"/>
</dbReference>
<dbReference type="GO" id="GO:0005524">
    <property type="term" value="F:ATP binding"/>
    <property type="evidence" value="ECO:0007669"/>
    <property type="project" value="UniProtKB-KW"/>
</dbReference>
<dbReference type="PANTHER" id="PTHR23407">
    <property type="entry name" value="ATPASE INHIBITOR/5-FORMYLTETRAHYDROFOLATE CYCLO-LIGASE"/>
    <property type="match status" value="1"/>
</dbReference>
<keyword evidence="7" id="KW-1185">Reference proteome</keyword>